<reference evidence="1 2" key="1">
    <citation type="journal article" date="2010" name="Nature">
        <title>Genome sequencing and analysis of the model grass Brachypodium distachyon.</title>
        <authorList>
            <consortium name="International Brachypodium Initiative"/>
        </authorList>
    </citation>
    <scope>NUCLEOTIDE SEQUENCE [LARGE SCALE GENOMIC DNA]</scope>
    <source>
        <strain evidence="1 2">Bd21</strain>
    </source>
</reference>
<sequence>MRTTRYCIRSWLLGTQTLATFDRPRGGDIRLMKADGGTSLGLAAAKGLNLHFWVRDAAAAVWLPRSMTDLSGLITGLSSAPLPHTDSRFVVVPPVKIIGVAEEGDALFLWTMVGIFMICPNSMVFRKVHEVAENMEVVYPYAAFYLPSGNNVHLA</sequence>
<evidence type="ECO:0000313" key="3">
    <source>
        <dbReference type="Proteomes" id="UP000008810"/>
    </source>
</evidence>
<accession>A0A0Q3RI20</accession>
<dbReference type="EMBL" id="CM000880">
    <property type="protein sequence ID" value="KQK12858.1"/>
    <property type="molecule type" value="Genomic_DNA"/>
</dbReference>
<reference evidence="2" key="3">
    <citation type="submission" date="2018-08" db="UniProtKB">
        <authorList>
            <consortium name="EnsemblPlants"/>
        </authorList>
    </citation>
    <scope>IDENTIFICATION</scope>
    <source>
        <strain evidence="2">cv. Bd21</strain>
    </source>
</reference>
<evidence type="ECO:0000313" key="2">
    <source>
        <dbReference type="EnsemblPlants" id="KQK12858"/>
    </source>
</evidence>
<dbReference type="Gramene" id="KQK12858">
    <property type="protein sequence ID" value="KQK12858"/>
    <property type="gene ID" value="BRADI_1g06425v3"/>
</dbReference>
<reference evidence="1" key="2">
    <citation type="submission" date="2017-06" db="EMBL/GenBank/DDBJ databases">
        <title>WGS assembly of Brachypodium distachyon.</title>
        <authorList>
            <consortium name="The International Brachypodium Initiative"/>
            <person name="Lucas S."/>
            <person name="Harmon-Smith M."/>
            <person name="Lail K."/>
            <person name="Tice H."/>
            <person name="Grimwood J."/>
            <person name="Bruce D."/>
            <person name="Barry K."/>
            <person name="Shu S."/>
            <person name="Lindquist E."/>
            <person name="Wang M."/>
            <person name="Pitluck S."/>
            <person name="Vogel J.P."/>
            <person name="Garvin D.F."/>
            <person name="Mockler T.C."/>
            <person name="Schmutz J."/>
            <person name="Rokhsar D."/>
            <person name="Bevan M.W."/>
        </authorList>
    </citation>
    <scope>NUCLEOTIDE SEQUENCE</scope>
    <source>
        <strain evidence="1">Bd21</strain>
    </source>
</reference>
<proteinExistence type="predicted"/>
<gene>
    <name evidence="1" type="ORF">BRADI_1g06425v3</name>
</gene>
<evidence type="ECO:0000313" key="1">
    <source>
        <dbReference type="EMBL" id="KQK12858.1"/>
    </source>
</evidence>
<protein>
    <submittedName>
        <fullName evidence="1 2">Uncharacterized protein</fullName>
    </submittedName>
</protein>
<organism evidence="1">
    <name type="scientific">Brachypodium distachyon</name>
    <name type="common">Purple false brome</name>
    <name type="synonym">Trachynia distachya</name>
    <dbReference type="NCBI Taxonomy" id="15368"/>
    <lineage>
        <taxon>Eukaryota</taxon>
        <taxon>Viridiplantae</taxon>
        <taxon>Streptophyta</taxon>
        <taxon>Embryophyta</taxon>
        <taxon>Tracheophyta</taxon>
        <taxon>Spermatophyta</taxon>
        <taxon>Magnoliopsida</taxon>
        <taxon>Liliopsida</taxon>
        <taxon>Poales</taxon>
        <taxon>Poaceae</taxon>
        <taxon>BOP clade</taxon>
        <taxon>Pooideae</taxon>
        <taxon>Stipodae</taxon>
        <taxon>Brachypodieae</taxon>
        <taxon>Brachypodium</taxon>
    </lineage>
</organism>
<dbReference type="OrthoDB" id="685706at2759"/>
<dbReference type="Proteomes" id="UP000008810">
    <property type="component" value="Chromosome 1"/>
</dbReference>
<dbReference type="InParanoid" id="A0A0Q3RI20"/>
<keyword evidence="3" id="KW-1185">Reference proteome</keyword>
<name>A0A0Q3RI20_BRADI</name>
<dbReference type="EnsemblPlants" id="KQK12858">
    <property type="protein sequence ID" value="KQK12858"/>
    <property type="gene ID" value="BRADI_1g06425v3"/>
</dbReference>
<dbReference type="PANTHER" id="PTHR33186">
    <property type="entry name" value="OS10G0136150 PROTEIN-RELATED"/>
    <property type="match status" value="1"/>
</dbReference>
<dbReference type="PANTHER" id="PTHR33186:SF16">
    <property type="entry name" value="F-BOX ASSOCIATED DOMAIN-CONTAINING PROTEIN"/>
    <property type="match status" value="1"/>
</dbReference>
<dbReference type="AlphaFoldDB" id="A0A0Q3RI20"/>